<dbReference type="PANTHER" id="PTHR21576">
    <property type="entry name" value="UNCHARACTERIZED NODULIN-LIKE PROTEIN"/>
    <property type="match status" value="1"/>
</dbReference>
<dbReference type="PANTHER" id="PTHR21576:SF160">
    <property type="entry name" value="NODULIN-LIKE DOMAIN-CONTAINING PROTEIN"/>
    <property type="match status" value="1"/>
</dbReference>
<feature type="transmembrane region" description="Helical" evidence="6">
    <location>
        <begin position="301"/>
        <end position="327"/>
    </location>
</feature>
<dbReference type="STRING" id="105984.A0A427XJT9"/>
<feature type="transmembrane region" description="Helical" evidence="6">
    <location>
        <begin position="537"/>
        <end position="556"/>
    </location>
</feature>
<dbReference type="Gene3D" id="1.20.1250.20">
    <property type="entry name" value="MFS general substrate transporter like domains"/>
    <property type="match status" value="1"/>
</dbReference>
<dbReference type="AlphaFoldDB" id="A0A427XJT9"/>
<reference evidence="7 8" key="1">
    <citation type="submission" date="2018-11" db="EMBL/GenBank/DDBJ databases">
        <title>Genome sequence of Apiotrichum porosum DSM 27194.</title>
        <authorList>
            <person name="Aliyu H."/>
            <person name="Gorte O."/>
            <person name="Ochsenreither K."/>
        </authorList>
    </citation>
    <scope>NUCLEOTIDE SEQUENCE [LARGE SCALE GENOMIC DNA]</scope>
    <source>
        <strain evidence="7 8">DSM 27194</strain>
    </source>
</reference>
<evidence type="ECO:0000256" key="2">
    <source>
        <dbReference type="ARBA" id="ARBA00022692"/>
    </source>
</evidence>
<evidence type="ECO:0000256" key="4">
    <source>
        <dbReference type="ARBA" id="ARBA00023136"/>
    </source>
</evidence>
<feature type="transmembrane region" description="Helical" evidence="6">
    <location>
        <begin position="76"/>
        <end position="96"/>
    </location>
</feature>
<comment type="subcellular location">
    <subcellularLocation>
        <location evidence="1">Membrane</location>
        <topology evidence="1">Multi-pass membrane protein</topology>
    </subcellularLocation>
</comment>
<evidence type="ECO:0000256" key="6">
    <source>
        <dbReference type="SAM" id="Phobius"/>
    </source>
</evidence>
<feature type="transmembrane region" description="Helical" evidence="6">
    <location>
        <begin position="347"/>
        <end position="365"/>
    </location>
</feature>
<feature type="transmembrane region" description="Helical" evidence="6">
    <location>
        <begin position="49"/>
        <end position="69"/>
    </location>
</feature>
<protein>
    <recommendedName>
        <fullName evidence="9">Nodulin-like domain-containing protein</fullName>
    </recommendedName>
</protein>
<feature type="transmembrane region" description="Helical" evidence="6">
    <location>
        <begin position="152"/>
        <end position="175"/>
    </location>
</feature>
<dbReference type="GeneID" id="39585742"/>
<dbReference type="InterPro" id="IPR036259">
    <property type="entry name" value="MFS_trans_sf"/>
</dbReference>
<keyword evidence="3 6" id="KW-1133">Transmembrane helix</keyword>
<keyword evidence="8" id="KW-1185">Reference proteome</keyword>
<dbReference type="EMBL" id="RSCE01000010">
    <property type="protein sequence ID" value="RSH79161.1"/>
    <property type="molecule type" value="Genomic_DNA"/>
</dbReference>
<dbReference type="InterPro" id="IPR011701">
    <property type="entry name" value="MFS"/>
</dbReference>
<accession>A0A427XJT9</accession>
<organism evidence="7 8">
    <name type="scientific">Apiotrichum porosum</name>
    <dbReference type="NCBI Taxonomy" id="105984"/>
    <lineage>
        <taxon>Eukaryota</taxon>
        <taxon>Fungi</taxon>
        <taxon>Dikarya</taxon>
        <taxon>Basidiomycota</taxon>
        <taxon>Agaricomycotina</taxon>
        <taxon>Tremellomycetes</taxon>
        <taxon>Trichosporonales</taxon>
        <taxon>Trichosporonaceae</taxon>
        <taxon>Apiotrichum</taxon>
    </lineage>
</organism>
<dbReference type="GO" id="GO:0022857">
    <property type="term" value="F:transmembrane transporter activity"/>
    <property type="evidence" value="ECO:0007669"/>
    <property type="project" value="InterPro"/>
</dbReference>
<dbReference type="RefSeq" id="XP_028474308.1">
    <property type="nucleotide sequence ID" value="XM_028617001.1"/>
</dbReference>
<evidence type="ECO:0000313" key="7">
    <source>
        <dbReference type="EMBL" id="RSH79161.1"/>
    </source>
</evidence>
<comment type="caution">
    <text evidence="7">The sequence shown here is derived from an EMBL/GenBank/DDBJ whole genome shotgun (WGS) entry which is preliminary data.</text>
</comment>
<feature type="transmembrane region" description="Helical" evidence="6">
    <location>
        <begin position="377"/>
        <end position="395"/>
    </location>
</feature>
<evidence type="ECO:0000256" key="5">
    <source>
        <dbReference type="SAM" id="MobiDB-lite"/>
    </source>
</evidence>
<feature type="transmembrane region" description="Helical" evidence="6">
    <location>
        <begin position="401"/>
        <end position="426"/>
    </location>
</feature>
<evidence type="ECO:0000313" key="8">
    <source>
        <dbReference type="Proteomes" id="UP000279236"/>
    </source>
</evidence>
<name>A0A427XJT9_9TREE</name>
<dbReference type="Pfam" id="PF07690">
    <property type="entry name" value="MFS_1"/>
    <property type="match status" value="1"/>
</dbReference>
<feature type="transmembrane region" description="Helical" evidence="6">
    <location>
        <begin position="12"/>
        <end position="29"/>
    </location>
</feature>
<keyword evidence="2 6" id="KW-0812">Transmembrane</keyword>
<dbReference type="GO" id="GO:0000329">
    <property type="term" value="C:fungal-type vacuole membrane"/>
    <property type="evidence" value="ECO:0007669"/>
    <property type="project" value="TreeGrafter"/>
</dbReference>
<sequence>MDEGSPTARTRMFITAVVVGLASGSNYVYSGYAPQLASTLDITSTDSNLIGLGGNLGMYITGPIWGLVVDRRGPQLPLLCASVLNFVGYTAVRAFYNGILPIRSAPDQPAARPLIFLLALFMFMTGSAGSAGLTAAMNAVAKSYPDRSRAAYTGAVLAGFGLSAFLFSMLGHFIFHGEAGGLLLLLSIGTSAPHLIGSFIIKPYPPPESEDQHEVHDGQPLDDEQECALARQVSLSATAEGQVFGRRSSELDVELLDDSPSASDPLIRKPPHNRSDSTVSLPPTQIHFTPLEAMRKTDFHIIYAVLAILCGVGLEWINNVGAVTLALARDGWDYDSHLVAEYQARQVATISVFNCLGRILGGVMSDTLKLRFGIKRIWFLPLVALMFLGSEIAVLNTTEVAHLWLVSASLGLAYGTLFNVMPMLVLEWFGMTYFSSNWGFVSTAPIIGGNVFNLIFGRVYDSNTVGRVGAPEGIVSSGVNLLRSHTRAAAVLGHLTPRSAVAAAAVAATAPVAPGGGGGGDRAHECLLGPACFTTAFQISALGCIVALGLSIVAGVRRERAARRDKLARAARVVPS</sequence>
<evidence type="ECO:0008006" key="9">
    <source>
        <dbReference type="Google" id="ProtNLM"/>
    </source>
</evidence>
<evidence type="ECO:0000256" key="1">
    <source>
        <dbReference type="ARBA" id="ARBA00004141"/>
    </source>
</evidence>
<feature type="transmembrane region" description="Helical" evidence="6">
    <location>
        <begin position="116"/>
        <end position="140"/>
    </location>
</feature>
<dbReference type="Proteomes" id="UP000279236">
    <property type="component" value="Unassembled WGS sequence"/>
</dbReference>
<evidence type="ECO:0000256" key="3">
    <source>
        <dbReference type="ARBA" id="ARBA00022989"/>
    </source>
</evidence>
<proteinExistence type="predicted"/>
<gene>
    <name evidence="7" type="ORF">EHS24_001199</name>
</gene>
<feature type="region of interest" description="Disordered" evidence="5">
    <location>
        <begin position="259"/>
        <end position="281"/>
    </location>
</feature>
<feature type="transmembrane region" description="Helical" evidence="6">
    <location>
        <begin position="438"/>
        <end position="456"/>
    </location>
</feature>
<dbReference type="OrthoDB" id="410267at2759"/>
<dbReference type="SUPFAM" id="SSF103473">
    <property type="entry name" value="MFS general substrate transporter"/>
    <property type="match status" value="1"/>
</dbReference>
<keyword evidence="4 6" id="KW-0472">Membrane</keyword>
<feature type="transmembrane region" description="Helical" evidence="6">
    <location>
        <begin position="181"/>
        <end position="201"/>
    </location>
</feature>